<evidence type="ECO:0000313" key="3">
    <source>
        <dbReference type="Proteomes" id="UP000601223"/>
    </source>
</evidence>
<dbReference type="PROSITE" id="PS51257">
    <property type="entry name" value="PROKAR_LIPOPROTEIN"/>
    <property type="match status" value="1"/>
</dbReference>
<reference evidence="2 3" key="1">
    <citation type="submission" date="2021-01" db="EMBL/GenBank/DDBJ databases">
        <title>Whole genome shotgun sequence of Catellatospora bangladeshensis NBRC 107357.</title>
        <authorList>
            <person name="Komaki H."/>
            <person name="Tamura T."/>
        </authorList>
    </citation>
    <scope>NUCLEOTIDE SEQUENCE [LARGE SCALE GENOMIC DNA]</scope>
    <source>
        <strain evidence="2 3">NBRC 107357</strain>
    </source>
</reference>
<dbReference type="Proteomes" id="UP000601223">
    <property type="component" value="Unassembled WGS sequence"/>
</dbReference>
<accession>A0A8J3JV05</accession>
<evidence type="ECO:0008006" key="4">
    <source>
        <dbReference type="Google" id="ProtNLM"/>
    </source>
</evidence>
<organism evidence="2 3">
    <name type="scientific">Catellatospora bangladeshensis</name>
    <dbReference type="NCBI Taxonomy" id="310355"/>
    <lineage>
        <taxon>Bacteria</taxon>
        <taxon>Bacillati</taxon>
        <taxon>Actinomycetota</taxon>
        <taxon>Actinomycetes</taxon>
        <taxon>Micromonosporales</taxon>
        <taxon>Micromonosporaceae</taxon>
        <taxon>Catellatospora</taxon>
    </lineage>
</organism>
<proteinExistence type="predicted"/>
<dbReference type="AlphaFoldDB" id="A0A8J3JV05"/>
<gene>
    <name evidence="2" type="ORF">Cba03nite_69120</name>
</gene>
<feature type="signal peptide" evidence="1">
    <location>
        <begin position="1"/>
        <end position="21"/>
    </location>
</feature>
<dbReference type="RefSeq" id="WP_203755662.1">
    <property type="nucleotide sequence ID" value="NZ_BONF01000048.1"/>
</dbReference>
<comment type="caution">
    <text evidence="2">The sequence shown here is derived from an EMBL/GenBank/DDBJ whole genome shotgun (WGS) entry which is preliminary data.</text>
</comment>
<keyword evidence="1" id="KW-0732">Signal</keyword>
<dbReference type="EMBL" id="BONF01000048">
    <property type="protein sequence ID" value="GIF85563.1"/>
    <property type="molecule type" value="Genomic_DNA"/>
</dbReference>
<evidence type="ECO:0000313" key="2">
    <source>
        <dbReference type="EMBL" id="GIF85563.1"/>
    </source>
</evidence>
<feature type="chain" id="PRO_5035247823" description="Lipoprotein" evidence="1">
    <location>
        <begin position="22"/>
        <end position="163"/>
    </location>
</feature>
<protein>
    <recommendedName>
        <fullName evidence="4">Lipoprotein</fullName>
    </recommendedName>
</protein>
<name>A0A8J3JV05_9ACTN</name>
<evidence type="ECO:0000256" key="1">
    <source>
        <dbReference type="SAM" id="SignalP"/>
    </source>
</evidence>
<sequence>MRRLLAATALAAVLLGAAACADDTPAPGSSATTATGAPAASAAAEAKAVCDEFNKLFAGQGTAGLTVAIGELLKARQGTDAAKIAAAEAKVKTELTTLQSAITELSAKAADPALKATFEQVAANVGKAADLAFLEGTTKAEELEAKLTPAFLSWIMPLATTCA</sequence>
<keyword evidence="3" id="KW-1185">Reference proteome</keyword>